<proteinExistence type="predicted"/>
<keyword evidence="3" id="KW-0812">Transmembrane</keyword>
<evidence type="ECO:0000256" key="1">
    <source>
        <dbReference type="ARBA" id="ARBA00023002"/>
    </source>
</evidence>
<organism evidence="4">
    <name type="scientific">Timema douglasi</name>
    <name type="common">Walking stick</name>
    <dbReference type="NCBI Taxonomy" id="61478"/>
    <lineage>
        <taxon>Eukaryota</taxon>
        <taxon>Metazoa</taxon>
        <taxon>Ecdysozoa</taxon>
        <taxon>Arthropoda</taxon>
        <taxon>Hexapoda</taxon>
        <taxon>Insecta</taxon>
        <taxon>Pterygota</taxon>
        <taxon>Neoptera</taxon>
        <taxon>Polyneoptera</taxon>
        <taxon>Phasmatodea</taxon>
        <taxon>Timematodea</taxon>
        <taxon>Timematoidea</taxon>
        <taxon>Timematidae</taxon>
        <taxon>Timema</taxon>
    </lineage>
</organism>
<feature type="transmembrane region" description="Helical" evidence="3">
    <location>
        <begin position="127"/>
        <end position="145"/>
    </location>
</feature>
<dbReference type="AlphaFoldDB" id="A0A7R8ZGV0"/>
<dbReference type="GO" id="GO:0016491">
    <property type="term" value="F:oxidoreductase activity"/>
    <property type="evidence" value="ECO:0007669"/>
    <property type="project" value="UniProtKB-KW"/>
</dbReference>
<sequence length="449" mass="50177">MERIGKVELEEVNPHLRGGRVENHIGKTTPSSPDRDSNLGLPVLSIRAQHDKRGWNLSAQASLKTWLIVLYVTSYRVQSSPDVRVEVVEGSNKGTLISKNIMELPDLTIPKNAPEQLNYKERYGAKVLFITIAIIIIQQSIKYFIPMTWPMLMEVSTAVYRIPRPYVTANANGEYLVSMAWPMLMEVSTAVYRIPRLYGMANADGVVFVMQNTPKMFILPASVAAQSRVILNCRGLGDRGSIPMLETVLFNPHCSSKTRLDGKTAVVTGCNTGIGKETVLQLVKRGARVVMACRDLKKSNEAADEIRTRTRSCEGVGQVVVVRLDLASLASVRQCASALLDTEPSIHLLVNNAGKRRARLGMDQRPARTDQPTPAVWWGWRQTHDETKHTHARRMTAWTERQPGDLLGRRSRVPVKSASGLLRSVRSSLPQTISRVIRVLFPAVLRWWT</sequence>
<keyword evidence="3" id="KW-0472">Membrane</keyword>
<keyword evidence="3" id="KW-1133">Transmembrane helix</keyword>
<evidence type="ECO:0000313" key="4">
    <source>
        <dbReference type="EMBL" id="CAD7205027.1"/>
    </source>
</evidence>
<dbReference type="InterPro" id="IPR036291">
    <property type="entry name" value="NAD(P)-bd_dom_sf"/>
</dbReference>
<dbReference type="SUPFAM" id="SSF51735">
    <property type="entry name" value="NAD(P)-binding Rossmann-fold domains"/>
    <property type="match status" value="1"/>
</dbReference>
<evidence type="ECO:0000256" key="2">
    <source>
        <dbReference type="SAM" id="MobiDB-lite"/>
    </source>
</evidence>
<keyword evidence="1" id="KW-0560">Oxidoreductase</keyword>
<dbReference type="InterPro" id="IPR002347">
    <property type="entry name" value="SDR_fam"/>
</dbReference>
<dbReference type="PANTHER" id="PTHR43157:SF31">
    <property type="entry name" value="PHOSPHATIDYLINOSITOL-GLYCAN BIOSYNTHESIS CLASS F PROTEIN"/>
    <property type="match status" value="1"/>
</dbReference>
<evidence type="ECO:0000256" key="3">
    <source>
        <dbReference type="SAM" id="Phobius"/>
    </source>
</evidence>
<feature type="region of interest" description="Disordered" evidence="2">
    <location>
        <begin position="19"/>
        <end position="39"/>
    </location>
</feature>
<name>A0A7R8ZGV0_TIMDO</name>
<dbReference type="Pfam" id="PF00106">
    <property type="entry name" value="adh_short"/>
    <property type="match status" value="1"/>
</dbReference>
<dbReference type="PANTHER" id="PTHR43157">
    <property type="entry name" value="PHOSPHATIDYLINOSITOL-GLYCAN BIOSYNTHESIS CLASS F PROTEIN-RELATED"/>
    <property type="match status" value="1"/>
</dbReference>
<reference evidence="4" key="1">
    <citation type="submission" date="2020-11" db="EMBL/GenBank/DDBJ databases">
        <authorList>
            <person name="Tran Van P."/>
        </authorList>
    </citation>
    <scope>NUCLEOTIDE SEQUENCE</scope>
</reference>
<gene>
    <name evidence="4" type="ORF">TDIB3V08_LOCUS11182</name>
</gene>
<dbReference type="Gene3D" id="3.40.50.720">
    <property type="entry name" value="NAD(P)-binding Rossmann-like Domain"/>
    <property type="match status" value="1"/>
</dbReference>
<accession>A0A7R8ZGV0</accession>
<protein>
    <submittedName>
        <fullName evidence="4">Uncharacterized protein</fullName>
    </submittedName>
</protein>
<dbReference type="EMBL" id="OA573788">
    <property type="protein sequence ID" value="CAD7205027.1"/>
    <property type="molecule type" value="Genomic_DNA"/>
</dbReference>